<sequence>MDAKKLKDKFIAEQTEELIDKLSPPFYALIDETIESVIDGSTSLDGKRATTEEEALTLIRYGVLARTNLFRQTILAAKKLDADNVTINYRGTSLKVK</sequence>
<dbReference type="Proteomes" id="UP000199580">
    <property type="component" value="Unassembled WGS sequence"/>
</dbReference>
<name>A0A1G8TDG0_9FLAO</name>
<accession>A0A1G8TDG0</accession>
<reference evidence="1 2" key="1">
    <citation type="submission" date="2016-10" db="EMBL/GenBank/DDBJ databases">
        <authorList>
            <person name="de Groot N.N."/>
        </authorList>
    </citation>
    <scope>NUCLEOTIDE SEQUENCE [LARGE SCALE GENOMIC DNA]</scope>
    <source>
        <strain evidence="1 2">CGMCC 1.10076</strain>
    </source>
</reference>
<evidence type="ECO:0000313" key="1">
    <source>
        <dbReference type="EMBL" id="SDJ39548.1"/>
    </source>
</evidence>
<dbReference type="AlphaFoldDB" id="A0A1G8TDG0"/>
<dbReference type="STRING" id="1128970.SAMN04487935_0932"/>
<proteinExistence type="predicted"/>
<dbReference type="EMBL" id="FNEZ01000001">
    <property type="protein sequence ID" value="SDJ39548.1"/>
    <property type="molecule type" value="Genomic_DNA"/>
</dbReference>
<keyword evidence="2" id="KW-1185">Reference proteome</keyword>
<organism evidence="1 2">
    <name type="scientific">Flavobacterium noncentrifugens</name>
    <dbReference type="NCBI Taxonomy" id="1128970"/>
    <lineage>
        <taxon>Bacteria</taxon>
        <taxon>Pseudomonadati</taxon>
        <taxon>Bacteroidota</taxon>
        <taxon>Flavobacteriia</taxon>
        <taxon>Flavobacteriales</taxon>
        <taxon>Flavobacteriaceae</taxon>
        <taxon>Flavobacterium</taxon>
    </lineage>
</organism>
<evidence type="ECO:0000313" key="2">
    <source>
        <dbReference type="Proteomes" id="UP000199580"/>
    </source>
</evidence>
<gene>
    <name evidence="1" type="ORF">SAMN04487935_0932</name>
</gene>
<dbReference type="RefSeq" id="WP_091392217.1">
    <property type="nucleotide sequence ID" value="NZ_BKAI01000002.1"/>
</dbReference>
<protein>
    <submittedName>
        <fullName evidence="1">Uncharacterized protein</fullName>
    </submittedName>
</protein>